<dbReference type="EMBL" id="MU006251">
    <property type="protein sequence ID" value="KAF2818560.1"/>
    <property type="molecule type" value="Genomic_DNA"/>
</dbReference>
<reference evidence="1" key="1">
    <citation type="journal article" date="2020" name="Stud. Mycol.">
        <title>101 Dothideomycetes genomes: a test case for predicting lifestyles and emergence of pathogens.</title>
        <authorList>
            <person name="Haridas S."/>
            <person name="Albert R."/>
            <person name="Binder M."/>
            <person name="Bloem J."/>
            <person name="Labutti K."/>
            <person name="Salamov A."/>
            <person name="Andreopoulos B."/>
            <person name="Baker S."/>
            <person name="Barry K."/>
            <person name="Bills G."/>
            <person name="Bluhm B."/>
            <person name="Cannon C."/>
            <person name="Castanera R."/>
            <person name="Culley D."/>
            <person name="Daum C."/>
            <person name="Ezra D."/>
            <person name="Gonzalez J."/>
            <person name="Henrissat B."/>
            <person name="Kuo A."/>
            <person name="Liang C."/>
            <person name="Lipzen A."/>
            <person name="Lutzoni F."/>
            <person name="Magnuson J."/>
            <person name="Mondo S."/>
            <person name="Nolan M."/>
            <person name="Ohm R."/>
            <person name="Pangilinan J."/>
            <person name="Park H.-J."/>
            <person name="Ramirez L."/>
            <person name="Alfaro M."/>
            <person name="Sun H."/>
            <person name="Tritt A."/>
            <person name="Yoshinaga Y."/>
            <person name="Zwiers L.-H."/>
            <person name="Turgeon B."/>
            <person name="Goodwin S."/>
            <person name="Spatafora J."/>
            <person name="Crous P."/>
            <person name="Grigoriev I."/>
        </authorList>
    </citation>
    <scope>NUCLEOTIDE SEQUENCE</scope>
    <source>
        <strain evidence="1">CBS 113818</strain>
    </source>
</reference>
<keyword evidence="2" id="KW-1185">Reference proteome</keyword>
<dbReference type="Proteomes" id="UP000799424">
    <property type="component" value="Unassembled WGS sequence"/>
</dbReference>
<dbReference type="AlphaFoldDB" id="A0A6A6ZC24"/>
<dbReference type="OrthoDB" id="3791801at2759"/>
<organism evidence="1 2">
    <name type="scientific">Ophiobolus disseminans</name>
    <dbReference type="NCBI Taxonomy" id="1469910"/>
    <lineage>
        <taxon>Eukaryota</taxon>
        <taxon>Fungi</taxon>
        <taxon>Dikarya</taxon>
        <taxon>Ascomycota</taxon>
        <taxon>Pezizomycotina</taxon>
        <taxon>Dothideomycetes</taxon>
        <taxon>Pleosporomycetidae</taxon>
        <taxon>Pleosporales</taxon>
        <taxon>Pleosporineae</taxon>
        <taxon>Phaeosphaeriaceae</taxon>
        <taxon>Ophiobolus</taxon>
    </lineage>
</organism>
<sequence>MGADFRLGPSRFATEHTPSEFEKTLDHVAKHEPLHTLRMLNDPDITYSSTAPAPGQLRTHIAHHESMLCQIAMQNFANEIMRYMVKVGSSIHLLSSSPGAVPEKRPRQDTNGHRWPVYTYIRRQEMNGAGLEEVVAAPLAHAILEMPDCTVLAHAIYM</sequence>
<evidence type="ECO:0000313" key="2">
    <source>
        <dbReference type="Proteomes" id="UP000799424"/>
    </source>
</evidence>
<protein>
    <submittedName>
        <fullName evidence="1">Uncharacterized protein</fullName>
    </submittedName>
</protein>
<gene>
    <name evidence="1" type="ORF">CC86DRAFT_388876</name>
</gene>
<name>A0A6A6ZC24_9PLEO</name>
<accession>A0A6A6ZC24</accession>
<evidence type="ECO:0000313" key="1">
    <source>
        <dbReference type="EMBL" id="KAF2818560.1"/>
    </source>
</evidence>
<proteinExistence type="predicted"/>